<protein>
    <submittedName>
        <fullName evidence="3">Uncharacterized protein</fullName>
    </submittedName>
</protein>
<comment type="caution">
    <text evidence="3">The sequence shown here is derived from an EMBL/GenBank/DDBJ whole genome shotgun (WGS) entry which is preliminary data.</text>
</comment>
<evidence type="ECO:0000256" key="1">
    <source>
        <dbReference type="SAM" id="MobiDB-lite"/>
    </source>
</evidence>
<dbReference type="AlphaFoldDB" id="A0A2S8SU51"/>
<sequence>MNNVWSFLGHGGFKLLFFAFIIVGNIVKSRAKAAQKQAAKVRGTTAISDFSVSDNSSNSAAKPAPLAPSSPKSAAKSSDSVSASPWSSNQNPFN</sequence>
<keyword evidence="2" id="KW-0812">Transmembrane</keyword>
<organism evidence="3 4">
    <name type="scientific">Abditibacterium utsteinense</name>
    <dbReference type="NCBI Taxonomy" id="1960156"/>
    <lineage>
        <taxon>Bacteria</taxon>
        <taxon>Pseudomonadati</taxon>
        <taxon>Abditibacteriota</taxon>
        <taxon>Abditibacteriia</taxon>
        <taxon>Abditibacteriales</taxon>
        <taxon>Abditibacteriaceae</taxon>
        <taxon>Abditibacterium</taxon>
    </lineage>
</organism>
<dbReference type="RefSeq" id="WP_105483414.1">
    <property type="nucleotide sequence ID" value="NZ_NIGF01000006.1"/>
</dbReference>
<feature type="region of interest" description="Disordered" evidence="1">
    <location>
        <begin position="50"/>
        <end position="94"/>
    </location>
</feature>
<keyword evidence="4" id="KW-1185">Reference proteome</keyword>
<evidence type="ECO:0000313" key="4">
    <source>
        <dbReference type="Proteomes" id="UP000237684"/>
    </source>
</evidence>
<accession>A0A2S8SU51</accession>
<proteinExistence type="predicted"/>
<evidence type="ECO:0000313" key="3">
    <source>
        <dbReference type="EMBL" id="PQV64279.1"/>
    </source>
</evidence>
<dbReference type="InParanoid" id="A0A2S8SU51"/>
<name>A0A2S8SU51_9BACT</name>
<dbReference type="EMBL" id="NIGF01000006">
    <property type="protein sequence ID" value="PQV64279.1"/>
    <property type="molecule type" value="Genomic_DNA"/>
</dbReference>
<evidence type="ECO:0000256" key="2">
    <source>
        <dbReference type="SAM" id="Phobius"/>
    </source>
</evidence>
<reference evidence="3 4" key="1">
    <citation type="journal article" date="2018" name="Syst. Appl. Microbiol.">
        <title>Abditibacterium utsteinense sp. nov., the first cultivated member of candidate phylum FBP, isolated from ice-free Antarctic soil samples.</title>
        <authorList>
            <person name="Tahon G."/>
            <person name="Tytgat B."/>
            <person name="Lebbe L."/>
            <person name="Carlier A."/>
            <person name="Willems A."/>
        </authorList>
    </citation>
    <scope>NUCLEOTIDE SEQUENCE [LARGE SCALE GENOMIC DNA]</scope>
    <source>
        <strain evidence="3 4">LMG 29911</strain>
    </source>
</reference>
<feature type="transmembrane region" description="Helical" evidence="2">
    <location>
        <begin position="6"/>
        <end position="27"/>
    </location>
</feature>
<keyword evidence="2" id="KW-0472">Membrane</keyword>
<keyword evidence="2" id="KW-1133">Transmembrane helix</keyword>
<gene>
    <name evidence="3" type="ORF">B1R32_106125</name>
</gene>
<dbReference type="Proteomes" id="UP000237684">
    <property type="component" value="Unassembled WGS sequence"/>
</dbReference>